<feature type="disulfide bond" evidence="28">
    <location>
        <begin position="1381"/>
        <end position="1396"/>
    </location>
</feature>
<dbReference type="SUPFAM" id="SSF49265">
    <property type="entry name" value="Fibronectin type III"/>
    <property type="match status" value="3"/>
</dbReference>
<feature type="region of interest" description="Disordered" evidence="30">
    <location>
        <begin position="2320"/>
        <end position="2339"/>
    </location>
</feature>
<dbReference type="InterPro" id="IPR013783">
    <property type="entry name" value="Ig-like_fold"/>
</dbReference>
<dbReference type="InterPro" id="IPR006581">
    <property type="entry name" value="VPS10"/>
</dbReference>
<evidence type="ECO:0000256" key="5">
    <source>
        <dbReference type="ARBA" id="ARBA00004393"/>
    </source>
</evidence>
<dbReference type="Gene3D" id="2.10.70.80">
    <property type="match status" value="1"/>
</dbReference>
<comment type="caution">
    <text evidence="28">Lacks conserved residue(s) required for the propagation of feature annotation.</text>
</comment>
<evidence type="ECO:0000256" key="11">
    <source>
        <dbReference type="ARBA" id="ARBA00022475"/>
    </source>
</evidence>
<keyword evidence="10" id="KW-0813">Transport</keyword>
<dbReference type="CDD" id="cd00063">
    <property type="entry name" value="FN3"/>
    <property type="match status" value="4"/>
</dbReference>
<dbReference type="FunFam" id="3.30.60.270:FF:000002">
    <property type="entry name" value="Sortilin-related receptor isoform A"/>
    <property type="match status" value="1"/>
</dbReference>
<evidence type="ECO:0000256" key="20">
    <source>
        <dbReference type="ARBA" id="ARBA00023034"/>
    </source>
</evidence>
<feature type="disulfide bond" evidence="28">
    <location>
        <begin position="1285"/>
        <end position="1297"/>
    </location>
</feature>
<dbReference type="Pfam" id="PF15410">
    <property type="entry name" value="PH_9"/>
    <property type="match status" value="1"/>
</dbReference>
<feature type="disulfide bond" evidence="28">
    <location>
        <begin position="1653"/>
        <end position="1671"/>
    </location>
</feature>
<keyword evidence="23 34" id="KW-0675">Receptor</keyword>
<keyword evidence="14 31" id="KW-0812">Transmembrane</keyword>
<dbReference type="CDD" id="cd10571">
    <property type="entry name" value="PH_beta_spectrin"/>
    <property type="match status" value="1"/>
</dbReference>
<feature type="transmembrane region" description="Helical" evidence="31">
    <location>
        <begin position="2277"/>
        <end position="2300"/>
    </location>
</feature>
<dbReference type="GO" id="GO:0006892">
    <property type="term" value="P:post-Golgi vesicle-mediated transport"/>
    <property type="evidence" value="ECO:0007669"/>
    <property type="project" value="TreeGrafter"/>
</dbReference>
<evidence type="ECO:0000256" key="19">
    <source>
        <dbReference type="ARBA" id="ARBA00022989"/>
    </source>
</evidence>
<dbReference type="SMART" id="SM00233">
    <property type="entry name" value="PH"/>
    <property type="match status" value="1"/>
</dbReference>
<comment type="subcellular location">
    <subcellularLocation>
        <location evidence="3">Cell membrane</location>
        <topology evidence="3">Single-pass membrane protein</topology>
    </subcellularLocation>
    <subcellularLocation>
        <location evidence="4">Cytoplasmic vesicle</location>
        <location evidence="4">Secretory vesicle membrane</location>
        <topology evidence="4">Single-pass type I membrane protein</topology>
    </subcellularLocation>
    <subcellularLocation>
        <location evidence="2">Early endosome membrane</location>
        <topology evidence="2">Single-pass type I membrane protein</topology>
    </subcellularLocation>
    <subcellularLocation>
        <location evidence="1">Endoplasmic reticulum membrane</location>
        <topology evidence="1">Single-pass type I membrane protein</topology>
    </subcellularLocation>
    <subcellularLocation>
        <location evidence="7">Endosome</location>
        <location evidence="7">Multivesicular body membrane</location>
        <topology evidence="7">Single-pass type I membrane protein</topology>
    </subcellularLocation>
    <subcellularLocation>
        <location evidence="5">Golgi apparatus</location>
        <location evidence="5">trans-Golgi network membrane</location>
        <topology evidence="5">Single-pass type I membrane protein</topology>
    </subcellularLocation>
    <subcellularLocation>
        <location evidence="6">Recycling endosome membrane</location>
        <topology evidence="6">Single-pass type I membrane protein</topology>
    </subcellularLocation>
</comment>
<dbReference type="InterPro" id="IPR036055">
    <property type="entry name" value="LDL_receptor-like_sf"/>
</dbReference>
<accession>A0A0L7QN67</accession>
<dbReference type="SMART" id="SM00602">
    <property type="entry name" value="VPS10"/>
    <property type="match status" value="1"/>
</dbReference>
<evidence type="ECO:0000256" key="7">
    <source>
        <dbReference type="ARBA" id="ARBA00004545"/>
    </source>
</evidence>
<dbReference type="FunFam" id="4.10.400.10:FF:000045">
    <property type="entry name" value="Low-density lipoprotein receptor-related protein 2"/>
    <property type="match status" value="1"/>
</dbReference>
<dbReference type="InterPro" id="IPR036116">
    <property type="entry name" value="FN3_sf"/>
</dbReference>
<evidence type="ECO:0000256" key="12">
    <source>
        <dbReference type="ARBA" id="ARBA00022536"/>
    </source>
</evidence>
<dbReference type="Pfam" id="PF00058">
    <property type="entry name" value="Ldl_recept_b"/>
    <property type="match status" value="2"/>
</dbReference>
<dbReference type="PRINTS" id="PR00261">
    <property type="entry name" value="LDLRECEPTOR"/>
</dbReference>
<comment type="similarity">
    <text evidence="8">Belongs to the VPS10-related sortilin family. SORL1 subfamily.</text>
</comment>
<dbReference type="GO" id="GO:0030658">
    <property type="term" value="C:transport vesicle membrane"/>
    <property type="evidence" value="ECO:0007669"/>
    <property type="project" value="UniProtKB-SubCell"/>
</dbReference>
<evidence type="ECO:0000259" key="32">
    <source>
        <dbReference type="PROSITE" id="PS50003"/>
    </source>
</evidence>
<dbReference type="InterPro" id="IPR041681">
    <property type="entry name" value="PH_9"/>
</dbReference>
<dbReference type="SUPFAM" id="SSF50729">
    <property type="entry name" value="PH domain-like"/>
    <property type="match status" value="1"/>
</dbReference>
<dbReference type="GO" id="GO:0005794">
    <property type="term" value="C:Golgi apparatus"/>
    <property type="evidence" value="ECO:0007669"/>
    <property type="project" value="UniProtKB-SubCell"/>
</dbReference>
<dbReference type="Pfam" id="PF00041">
    <property type="entry name" value="fn3"/>
    <property type="match status" value="2"/>
</dbReference>
<evidence type="ECO:0000256" key="18">
    <source>
        <dbReference type="ARBA" id="ARBA00022824"/>
    </source>
</evidence>
<feature type="disulfide bond" evidence="28">
    <location>
        <begin position="1508"/>
        <end position="1526"/>
    </location>
</feature>
<dbReference type="GO" id="GO:0006897">
    <property type="term" value="P:endocytosis"/>
    <property type="evidence" value="ECO:0007669"/>
    <property type="project" value="UniProtKB-KW"/>
</dbReference>
<evidence type="ECO:0000313" key="35">
    <source>
        <dbReference type="Proteomes" id="UP000053825"/>
    </source>
</evidence>
<feature type="domain" description="Fibronectin type-III" evidence="33">
    <location>
        <begin position="1789"/>
        <end position="1878"/>
    </location>
</feature>
<evidence type="ECO:0000256" key="2">
    <source>
        <dbReference type="ARBA" id="ARBA00004158"/>
    </source>
</evidence>
<evidence type="ECO:0000256" key="9">
    <source>
        <dbReference type="ARBA" id="ARBA00013467"/>
    </source>
</evidence>
<evidence type="ECO:0000256" key="15">
    <source>
        <dbReference type="ARBA" id="ARBA00022729"/>
    </source>
</evidence>
<gene>
    <name evidence="34" type="ORF">WH47_09210</name>
</gene>
<dbReference type="SUPFAM" id="SSF57424">
    <property type="entry name" value="LDL receptor-like module"/>
    <property type="match status" value="9"/>
</dbReference>
<evidence type="ECO:0000256" key="17">
    <source>
        <dbReference type="ARBA" id="ARBA00022753"/>
    </source>
</evidence>
<sequence>MMNAAFPVIKKEPLVYEVISGVLEPLMSFCLLMFYRTEQRSPTDDEFEGVLQRKHEWESTTKKASNRSWNKVYMVVRGQSLFVYTDQKSYKATPDQPYKGESPLDLRGATITVANDYTKKKHVFRVKSQSGSDFLFQAKDDAEMNEWVTVLNQAAQGASGAGTSRAHTLPASTQAETKRRSFFTLKKNLSKMAGRMASAFYYSALIFHLILLTGLNNGQRFGEKARTLHITEDYESYGYRRPLVINRDEYADDASETSSSRTRRDVPHSAFPNNNPNITTKVNALNDSHQQLIVHWVGEGSNVIICLARDSTPMVRLQGTKPTAPSNPSAVYISYDYGDTFVNVTEKFRVSSEPNAPYAILDKFSNHPKYYTYCIFVDTTNKLIFKTPNDGKDIERVEVQFTPNEISFYEMDPRFLVALDKVHPWRTALWLSMDTGKTWTSLYPYVKAFFWSTAPTLMFERMEPLGWNTVCKFDMHHDRQEILNSFTVVMKYVEDFQLRGDYKFATSKSGKNDTEHLDLYVAYKNFSFVKAEFSTNLPIKDYHIVDVSHNRVFVAASHSETQVNLYISEMLDQLKVTFTLSLENILTFFPNSTWKDSWLNDVADEAFTDLYKVEGLRGIYIASQVKGTPKSGSIGPEHLISLITFDHGATWNPIKPPTATHEGFYVHCTKRCSLHLSQRFSQLYPVTRSVSIMSSKSAPGIIMATGVIGPDLKGYPALYVSRDAGLTWKQVLKDYYFFNMGDHGGLLVAVKYFKSHGETRDISYSTDEGETWQSYQFNEKMLRLYGLMTEPGENTTVFTMFGSASGQHQWLIIKVDLRNVFERSCTEDDFKFWSPSSSDQPVMSCVLGRKETYQRRAARTNCYTGVDYDRPVRTEICPCDFNDYQCDFGFERDGNPYHCIRTKSMNFYDPYAIPSTCMPGKFYNRTKGYRKIADDECVGGLARNFEPSEIPCPIEEKAAFLLVALREHISRIDLVEEKLETLPVHDLKNVIAIEFDMRNNCLYWADIVNDTIGRQCFMDGTSYPEILVESDLSSIEGMALDWVSNLLYFVDGVKMRIQVIRTDVPTMGRMRRTILGSNNLQKPRGIAVHPMNGYMFWTDWAPGNASVSRANLDGTEVKRLFVEPTVEWPNGITIDHIAEQIYWVDARLDYIGSSDFDGKKFKKVISKNDRVSHPFAVAVFKDNMYWDDWKESMIFVADKDHGLGISTITSQLPGLMDLKVFAHSIQEGTNDCANNTCSYICVGAPHGGHVCLCPDGMEMIDGKCLCPGGIEPFANSTCPRVASTCDPTQFACGNDVCIPVSWVCDRDNDCGDHSDELNCNRTSCTPNFECDDNKCISKHWVCDFDQDCQDGRDEMNCKYPRCTESQFRCDNGRCISHRWHCDGEDDCRDGSDEKDCGKMTHLSGCKTDEFFCKVEKSCIPAGWKCDGEPDCEDGRDEADCSKMVCESWQFTCNLSQVKHRCIYNSWVCDGDKDCADGSDEANCTVAVRPPALAPILPNSPCNNWMFMCTNKKCVPYWWKCDSVDDCGDDSDEMGCGNDDTEEWAMIFSTEQTKICREHQFQCSNGACIPDLWVCDGTKECPSGEDEMHCSDVDQPSCHEAQFMCRTDGSCVPIRNVCNGVEDCSDGSDELGCSVEQHSSPAATPSCYVGLFPCDEIRCFPLASYCDGKQDCVDGFDESNCEKNSSRVYQVLVMGVDERTMNTTSLFLFWWMPVSTNVTFEFLPSIAYAVPGANWTNATEWIEDIKYQFNNLKPYTKYNLTVYVRIRGQSTVFPPAKYLIVQTNEGVPSEPWNVTVTQKDGTSVEVTWQPPLHPNGIITGYEGFVTPPIPPMRYFRQKTSAIIDMAFEAGKNYSFWVIAKNKERESASSNVATLIFDGSANIDNIEDLKVVEITNHSVTLTWKALKDVDSYHVTPRVPGPYPELKTITILENHVEITKLAPGTNYIFEVGAMKRNYVGKLTMITVTTKGTTLPTVTNLVAQLIKPNGTSVKLTWDPPKSTKKIKWQYAIYYAMNMIEFFKEYKLLTTNLSATIKHLEACESYVFAVGVNGDYGAGPFCQPVTVFTHFNKGAPPKKVGVTRFGNFGEIMITWMASCPIIEEPIRYTITVMEYTLNKHFEVTLPPTNDTIMKHTFNSIKHGGKYRITVSTDVEDAIPSQPILYMAPDIQPPHQLKVLPDNEDFIVVWREHDLPDTLRIAKYHYEILVVEGSYSMNESIAKVYKVDQPPYTFKEAKPDVTYTFAVRLVTEEGYQSPLSETFSTRHTSEVLSLPVTMNTSNILSFAIPICLLIVALGSALTYFVIRHRRLTNSFTQFANSHYDTRRGQATFPGTTDGLEEEDSPVIRGFSDDEPLVIA</sequence>
<feature type="disulfide bond" evidence="28">
    <location>
        <begin position="1425"/>
        <end position="1440"/>
    </location>
</feature>
<feature type="region of interest" description="Disordered" evidence="30">
    <location>
        <begin position="250"/>
        <end position="276"/>
    </location>
</feature>
<dbReference type="SMART" id="SM00181">
    <property type="entry name" value="EGF"/>
    <property type="match status" value="3"/>
</dbReference>
<dbReference type="InterPro" id="IPR011993">
    <property type="entry name" value="PH-like_dom_sf"/>
</dbReference>
<evidence type="ECO:0000256" key="22">
    <source>
        <dbReference type="ARBA" id="ARBA00023157"/>
    </source>
</evidence>
<dbReference type="Gene3D" id="3.30.60.270">
    <property type="match status" value="1"/>
</dbReference>
<feature type="disulfide bond" evidence="28">
    <location>
        <begin position="1304"/>
        <end position="1319"/>
    </location>
</feature>
<feature type="disulfide bond" evidence="28">
    <location>
        <begin position="1562"/>
        <end position="1580"/>
    </location>
</feature>
<name>A0A0L7QN67_9HYME</name>
<feature type="disulfide bond" evidence="28">
    <location>
        <begin position="1468"/>
        <end position="1483"/>
    </location>
</feature>
<dbReference type="Gene3D" id="2.30.29.30">
    <property type="entry name" value="Pleckstrin-homology domain (PH domain)/Phosphotyrosine-binding domain (PTB)"/>
    <property type="match status" value="1"/>
</dbReference>
<dbReference type="Pfam" id="PF15902">
    <property type="entry name" value="Sortilin-Vps10"/>
    <property type="match status" value="1"/>
</dbReference>
<keyword evidence="13" id="KW-0254">Endocytosis</keyword>
<dbReference type="PROSITE" id="PS50003">
    <property type="entry name" value="PH_DOMAIN"/>
    <property type="match status" value="1"/>
</dbReference>
<evidence type="ECO:0000256" key="28">
    <source>
        <dbReference type="PROSITE-ProRule" id="PRU00124"/>
    </source>
</evidence>
<keyword evidence="22 28" id="KW-1015">Disulfide bond</keyword>
<dbReference type="STRING" id="597456.A0A0L7QN67"/>
<dbReference type="InterPro" id="IPR000033">
    <property type="entry name" value="LDLR_classB_rpt"/>
</dbReference>
<dbReference type="SUPFAM" id="SSF63825">
    <property type="entry name" value="YWTD domain"/>
    <property type="match status" value="1"/>
</dbReference>
<dbReference type="SMART" id="SM00060">
    <property type="entry name" value="FN3"/>
    <property type="match status" value="6"/>
</dbReference>
<dbReference type="FunFam" id="2.120.10.30:FF:000241">
    <property type="entry name" value="Low-density lipoprotein receptor-related protein 6"/>
    <property type="match status" value="1"/>
</dbReference>
<evidence type="ECO:0000256" key="1">
    <source>
        <dbReference type="ARBA" id="ARBA00004115"/>
    </source>
</evidence>
<dbReference type="Pfam" id="PF00057">
    <property type="entry name" value="Ldl_recept_a"/>
    <property type="match status" value="8"/>
</dbReference>
<keyword evidence="17" id="KW-0967">Endosome</keyword>
<dbReference type="Proteomes" id="UP000053825">
    <property type="component" value="Unassembled WGS sequence"/>
</dbReference>
<feature type="repeat" description="LDL-receptor class B" evidence="29">
    <location>
        <begin position="1139"/>
        <end position="1183"/>
    </location>
</feature>
<keyword evidence="24" id="KW-0325">Glycoprotein</keyword>
<dbReference type="Gene3D" id="4.10.400.10">
    <property type="entry name" value="Low-density Lipoprotein Receptor"/>
    <property type="match status" value="9"/>
</dbReference>
<feature type="disulfide bond" evidence="28">
    <location>
        <begin position="1646"/>
        <end position="1658"/>
    </location>
</feature>
<dbReference type="Gene3D" id="2.60.40.10">
    <property type="entry name" value="Immunoglobulins"/>
    <property type="match status" value="4"/>
</dbReference>
<feature type="disulfide bond" evidence="28">
    <location>
        <begin position="1574"/>
        <end position="1589"/>
    </location>
</feature>
<keyword evidence="18" id="KW-0256">Endoplasmic reticulum</keyword>
<dbReference type="GO" id="GO:0055038">
    <property type="term" value="C:recycling endosome membrane"/>
    <property type="evidence" value="ECO:0007669"/>
    <property type="project" value="UniProtKB-SubCell"/>
</dbReference>
<keyword evidence="21 31" id="KW-0472">Membrane</keyword>
<keyword evidence="16" id="KW-0677">Repeat</keyword>
<keyword evidence="35" id="KW-1185">Reference proteome</keyword>
<evidence type="ECO:0000256" key="6">
    <source>
        <dbReference type="ARBA" id="ARBA00004480"/>
    </source>
</evidence>
<keyword evidence="12" id="KW-0245">EGF-like domain</keyword>
<proteinExistence type="inferred from homology"/>
<dbReference type="PROSITE" id="PS01209">
    <property type="entry name" value="LDLRA_1"/>
    <property type="match status" value="4"/>
</dbReference>
<dbReference type="InterPro" id="IPR023415">
    <property type="entry name" value="LDLR_class-A_CS"/>
</dbReference>
<evidence type="ECO:0000256" key="26">
    <source>
        <dbReference type="ARBA" id="ARBA00029896"/>
    </source>
</evidence>
<dbReference type="EMBL" id="KQ414860">
    <property type="protein sequence ID" value="KOC60070.1"/>
    <property type="molecule type" value="Genomic_DNA"/>
</dbReference>
<feature type="disulfide bond" evidence="28">
    <location>
        <begin position="1330"/>
        <end position="1348"/>
    </location>
</feature>
<feature type="disulfide bond" evidence="28">
    <location>
        <begin position="1665"/>
        <end position="1680"/>
    </location>
</feature>
<dbReference type="PROSITE" id="PS50853">
    <property type="entry name" value="FN3"/>
    <property type="match status" value="4"/>
</dbReference>
<feature type="disulfide bond" evidence="28">
    <location>
        <begin position="1617"/>
        <end position="1632"/>
    </location>
</feature>
<keyword evidence="15" id="KW-0732">Signal</keyword>
<evidence type="ECO:0000256" key="29">
    <source>
        <dbReference type="PROSITE-ProRule" id="PRU00461"/>
    </source>
</evidence>
<dbReference type="InterPro" id="IPR057841">
    <property type="entry name" value="FN3_SORL1"/>
</dbReference>
<dbReference type="GO" id="GO:0005789">
    <property type="term" value="C:endoplasmic reticulum membrane"/>
    <property type="evidence" value="ECO:0007669"/>
    <property type="project" value="UniProtKB-SubCell"/>
</dbReference>
<dbReference type="InterPro" id="IPR003961">
    <property type="entry name" value="FN3_dom"/>
</dbReference>
<evidence type="ECO:0000256" key="24">
    <source>
        <dbReference type="ARBA" id="ARBA00023180"/>
    </source>
</evidence>
<keyword evidence="20" id="KW-0333">Golgi apparatus</keyword>
<dbReference type="InterPro" id="IPR031778">
    <property type="entry name" value="Sortilin_N"/>
</dbReference>
<feature type="repeat" description="LDL-receptor class B" evidence="29">
    <location>
        <begin position="1000"/>
        <end position="1044"/>
    </location>
</feature>
<evidence type="ECO:0000256" key="25">
    <source>
        <dbReference type="ARBA" id="ARBA00023329"/>
    </source>
</evidence>
<keyword evidence="25" id="KW-0968">Cytoplasmic vesicle</keyword>
<evidence type="ECO:0000256" key="21">
    <source>
        <dbReference type="ARBA" id="ARBA00023136"/>
    </source>
</evidence>
<dbReference type="InterPro" id="IPR001849">
    <property type="entry name" value="PH_domain"/>
</dbReference>
<dbReference type="GO" id="GO:0031901">
    <property type="term" value="C:early endosome membrane"/>
    <property type="evidence" value="ECO:0007669"/>
    <property type="project" value="UniProtKB-SubCell"/>
</dbReference>
<dbReference type="OrthoDB" id="443634at2759"/>
<evidence type="ECO:0000256" key="4">
    <source>
        <dbReference type="ARBA" id="ARBA00004212"/>
    </source>
</evidence>
<evidence type="ECO:0000256" key="30">
    <source>
        <dbReference type="SAM" id="MobiDB-lite"/>
    </source>
</evidence>
<evidence type="ECO:0000313" key="34">
    <source>
        <dbReference type="EMBL" id="KOC60070.1"/>
    </source>
</evidence>
<dbReference type="Pfam" id="PF15901">
    <property type="entry name" value="Sortilin_C"/>
    <property type="match status" value="1"/>
</dbReference>
<evidence type="ECO:0000256" key="10">
    <source>
        <dbReference type="ARBA" id="ARBA00022448"/>
    </source>
</evidence>
<dbReference type="Gene3D" id="2.120.10.30">
    <property type="entry name" value="TolB, C-terminal domain"/>
    <property type="match status" value="1"/>
</dbReference>
<dbReference type="PANTHER" id="PTHR12106:SF27">
    <property type="entry name" value="SORTILIN-RELATED RECEPTOR"/>
    <property type="match status" value="1"/>
</dbReference>
<evidence type="ECO:0000256" key="23">
    <source>
        <dbReference type="ARBA" id="ARBA00023170"/>
    </source>
</evidence>
<evidence type="ECO:0000256" key="8">
    <source>
        <dbReference type="ARBA" id="ARBA00007041"/>
    </source>
</evidence>
<dbReference type="SMART" id="SM00192">
    <property type="entry name" value="LDLa"/>
    <property type="match status" value="9"/>
</dbReference>
<feature type="disulfide bond" evidence="28">
    <location>
        <begin position="1342"/>
        <end position="1357"/>
    </location>
</feature>
<feature type="disulfide bond" evidence="28">
    <location>
        <begin position="1369"/>
        <end position="1387"/>
    </location>
</feature>
<dbReference type="InterPro" id="IPR031777">
    <property type="entry name" value="Sortilin_C"/>
</dbReference>
<feature type="repeat" description="LDL-receptor class B" evidence="29">
    <location>
        <begin position="1093"/>
        <end position="1138"/>
    </location>
</feature>
<evidence type="ECO:0000256" key="14">
    <source>
        <dbReference type="ARBA" id="ARBA00022692"/>
    </source>
</evidence>
<dbReference type="GO" id="GO:0032585">
    <property type="term" value="C:multivesicular body membrane"/>
    <property type="evidence" value="ECO:0007669"/>
    <property type="project" value="UniProtKB-SubCell"/>
</dbReference>
<feature type="disulfide bond" evidence="28">
    <location>
        <begin position="1520"/>
        <end position="1535"/>
    </location>
</feature>
<feature type="disulfide bond" evidence="28">
    <location>
        <begin position="1555"/>
        <end position="1567"/>
    </location>
</feature>
<evidence type="ECO:0000256" key="31">
    <source>
        <dbReference type="SAM" id="Phobius"/>
    </source>
</evidence>
<feature type="disulfide bond" evidence="28">
    <location>
        <begin position="1292"/>
        <end position="1310"/>
    </location>
</feature>
<dbReference type="GO" id="GO:0005886">
    <property type="term" value="C:plasma membrane"/>
    <property type="evidence" value="ECO:0007669"/>
    <property type="project" value="UniProtKB-SubCell"/>
</dbReference>
<dbReference type="InterPro" id="IPR000742">
    <property type="entry name" value="EGF"/>
</dbReference>
<dbReference type="SMART" id="SM00135">
    <property type="entry name" value="LY"/>
    <property type="match status" value="5"/>
</dbReference>
<dbReference type="Pfam" id="PF25814">
    <property type="entry name" value="fn3_SORL1"/>
    <property type="match status" value="1"/>
</dbReference>
<dbReference type="PANTHER" id="PTHR12106">
    <property type="entry name" value="SORTILIN RELATED"/>
    <property type="match status" value="1"/>
</dbReference>
<protein>
    <recommendedName>
        <fullName evidence="9">Sortilin-related receptor</fullName>
    </recommendedName>
    <alternativeName>
        <fullName evidence="26">Low-density lipoprotein receptor relative with 11 ligand-binding repeats</fullName>
    </alternativeName>
    <alternativeName>
        <fullName evidence="27">Sorting protein-related receptor containing LDLR class A repeats</fullName>
    </alternativeName>
</protein>
<dbReference type="FunFam" id="4.10.400.10:FF:000011">
    <property type="entry name" value="Low-density lipoprotein receptor-related protein 1"/>
    <property type="match status" value="1"/>
</dbReference>
<dbReference type="InterPro" id="IPR002172">
    <property type="entry name" value="LDrepeatLR_classA_rpt"/>
</dbReference>
<dbReference type="InterPro" id="IPR050310">
    <property type="entry name" value="VPS10-sortilin"/>
</dbReference>
<evidence type="ECO:0000259" key="33">
    <source>
        <dbReference type="PROSITE" id="PS50853"/>
    </source>
</evidence>
<evidence type="ECO:0000256" key="16">
    <source>
        <dbReference type="ARBA" id="ARBA00022737"/>
    </source>
</evidence>
<dbReference type="SUPFAM" id="SSF110296">
    <property type="entry name" value="Oligoxyloglucan reducing end-specific cellobiohydrolase"/>
    <property type="match status" value="1"/>
</dbReference>
<dbReference type="InterPro" id="IPR011042">
    <property type="entry name" value="6-blade_b-propeller_TolB-like"/>
</dbReference>
<feature type="domain" description="Fibronectin type-III" evidence="33">
    <location>
        <begin position="1975"/>
        <end position="2067"/>
    </location>
</feature>
<feature type="disulfide bond" evidence="28">
    <location>
        <begin position="1501"/>
        <end position="1513"/>
    </location>
</feature>
<evidence type="ECO:0000256" key="27">
    <source>
        <dbReference type="ARBA" id="ARBA00032450"/>
    </source>
</evidence>
<keyword evidence="19 31" id="KW-1133">Transmembrane helix</keyword>
<feature type="disulfide bond" evidence="28">
    <location>
        <begin position="1362"/>
        <end position="1374"/>
    </location>
</feature>
<reference evidence="34 35" key="1">
    <citation type="submission" date="2015-07" db="EMBL/GenBank/DDBJ databases">
        <title>The genome of Habropoda laboriosa.</title>
        <authorList>
            <person name="Pan H."/>
            <person name="Kapheim K."/>
        </authorList>
    </citation>
    <scope>NUCLEOTIDE SEQUENCE [LARGE SCALE GENOMIC DNA]</scope>
    <source>
        <strain evidence="34">0110345459</strain>
    </source>
</reference>
<keyword evidence="11" id="KW-1003">Cell membrane</keyword>
<dbReference type="CDD" id="cd00112">
    <property type="entry name" value="LDLa"/>
    <property type="match status" value="9"/>
</dbReference>
<feature type="domain" description="Fibronectin type-III" evidence="33">
    <location>
        <begin position="2167"/>
        <end position="2265"/>
    </location>
</feature>
<organism evidence="34 35">
    <name type="scientific">Habropoda laboriosa</name>
    <dbReference type="NCBI Taxonomy" id="597456"/>
    <lineage>
        <taxon>Eukaryota</taxon>
        <taxon>Metazoa</taxon>
        <taxon>Ecdysozoa</taxon>
        <taxon>Arthropoda</taxon>
        <taxon>Hexapoda</taxon>
        <taxon>Insecta</taxon>
        <taxon>Pterygota</taxon>
        <taxon>Neoptera</taxon>
        <taxon>Endopterygota</taxon>
        <taxon>Hymenoptera</taxon>
        <taxon>Apocrita</taxon>
        <taxon>Aculeata</taxon>
        <taxon>Apoidea</taxon>
        <taxon>Anthophila</taxon>
        <taxon>Apidae</taxon>
        <taxon>Habropoda</taxon>
    </lineage>
</organism>
<dbReference type="PROSITE" id="PS50068">
    <property type="entry name" value="LDLRA_2"/>
    <property type="match status" value="9"/>
</dbReference>
<dbReference type="FunFam" id="2.30.29.30:FF:000024">
    <property type="entry name" value="Spectrin beta chain"/>
    <property type="match status" value="1"/>
</dbReference>
<evidence type="ECO:0000256" key="3">
    <source>
        <dbReference type="ARBA" id="ARBA00004162"/>
    </source>
</evidence>
<dbReference type="PROSITE" id="PS51120">
    <property type="entry name" value="LDLRB"/>
    <property type="match status" value="3"/>
</dbReference>
<feature type="domain" description="Fibronectin type-III" evidence="33">
    <location>
        <begin position="1883"/>
        <end position="1973"/>
    </location>
</feature>
<feature type="domain" description="PH" evidence="32">
    <location>
        <begin position="44"/>
        <end position="156"/>
    </location>
</feature>
<evidence type="ECO:0000256" key="13">
    <source>
        <dbReference type="ARBA" id="ARBA00022583"/>
    </source>
</evidence>